<dbReference type="RefSeq" id="WP_067434466.1">
    <property type="nucleotide sequence ID" value="NZ_CP016438.1"/>
</dbReference>
<evidence type="ECO:0000313" key="1">
    <source>
        <dbReference type="EMBL" id="ANS65904.1"/>
    </source>
</evidence>
<dbReference type="KEGG" id="sls:SLINC_3680"/>
<dbReference type="EMBL" id="CP016438">
    <property type="protein sequence ID" value="ANS65904.1"/>
    <property type="molecule type" value="Genomic_DNA"/>
</dbReference>
<dbReference type="Proteomes" id="UP000092598">
    <property type="component" value="Chromosome"/>
</dbReference>
<sequence length="169" mass="19371">MTQWTTLLATLLGAGVAMGTSLLAEARKDHRQLLLESRKHERDVTSEWRNTRRDLYAGFLAVLTQARSESRHLSEDTEMSEAERTQLGRRAFVPCYELRYQVELFAPAEVVNPALAYFRCVRGFRDAVGRGMRHTDQEFEHHAEQMKNTLADARDAMRTDLELSATARD</sequence>
<proteinExistence type="predicted"/>
<dbReference type="OrthoDB" id="4289123at2"/>
<evidence type="ECO:0000313" key="2">
    <source>
        <dbReference type="Proteomes" id="UP000092598"/>
    </source>
</evidence>
<reference evidence="1 2" key="1">
    <citation type="submission" date="2016-07" db="EMBL/GenBank/DDBJ databases">
        <title>Enhancement of antibiotic productionsby engineered nitrateutilization in actinobacteria.</title>
        <authorList>
            <person name="Meng S.C."/>
        </authorList>
    </citation>
    <scope>NUCLEOTIDE SEQUENCE [LARGE SCALE GENOMIC DNA]</scope>
    <source>
        <strain evidence="1 2">NRRL 2936</strain>
    </source>
</reference>
<protein>
    <submittedName>
        <fullName evidence="1">Uncharacterized protein</fullName>
    </submittedName>
</protein>
<keyword evidence="2" id="KW-1185">Reference proteome</keyword>
<dbReference type="AlphaFoldDB" id="A0A1B1MBJ9"/>
<name>A0A1B1MBJ9_STRLN</name>
<gene>
    <name evidence="1" type="ORF">SLINC_3680</name>
</gene>
<accession>A0A1B1MBJ9</accession>
<organism evidence="1 2">
    <name type="scientific">Streptomyces lincolnensis</name>
    <dbReference type="NCBI Taxonomy" id="1915"/>
    <lineage>
        <taxon>Bacteria</taxon>
        <taxon>Bacillati</taxon>
        <taxon>Actinomycetota</taxon>
        <taxon>Actinomycetes</taxon>
        <taxon>Kitasatosporales</taxon>
        <taxon>Streptomycetaceae</taxon>
        <taxon>Streptomyces</taxon>
    </lineage>
</organism>